<evidence type="ECO:0000313" key="2">
    <source>
        <dbReference type="EMBL" id="GFS08924.1"/>
    </source>
</evidence>
<reference evidence="2 3" key="1">
    <citation type="journal article" date="2021" name="Elife">
        <title>Chloroplast acquisition without the gene transfer in kleptoplastic sea slugs, Plakobranchus ocellatus.</title>
        <authorList>
            <person name="Maeda T."/>
            <person name="Takahashi S."/>
            <person name="Yoshida T."/>
            <person name="Shimamura S."/>
            <person name="Takaki Y."/>
            <person name="Nagai Y."/>
            <person name="Toyoda A."/>
            <person name="Suzuki Y."/>
            <person name="Arimoto A."/>
            <person name="Ishii H."/>
            <person name="Satoh N."/>
            <person name="Nishiyama T."/>
            <person name="Hasebe M."/>
            <person name="Maruyama T."/>
            <person name="Minagawa J."/>
            <person name="Obokata J."/>
            <person name="Shigenobu S."/>
        </authorList>
    </citation>
    <scope>NUCLEOTIDE SEQUENCE [LARGE SCALE GENOMIC DNA]</scope>
</reference>
<dbReference type="AlphaFoldDB" id="A0AAV4IFH7"/>
<dbReference type="EMBL" id="BMAT01013274">
    <property type="protein sequence ID" value="GFS08924.1"/>
    <property type="molecule type" value="Genomic_DNA"/>
</dbReference>
<keyword evidence="3" id="KW-1185">Reference proteome</keyword>
<sequence length="200" mass="22035">YPDGAVVVYYLYMGTEPVNLALDQFNTSSGVHVFALTPGDNGDLKSKKIKLNNVLLAMEGDNLPAMNPKLHIGDVPLSPQSYGFIVIPDAEVRLYDNDEGDDDDDDDEDDDDDNGDDDDEDDEDEDDDTDDNDDDDDDDVDDDDEEEDDDGGGVSRYSRPVPLGYRLPGVAHRCSVFWETPDLQASSRSSVISPCHKPDP</sequence>
<feature type="compositionally biased region" description="Acidic residues" evidence="1">
    <location>
        <begin position="97"/>
        <end position="151"/>
    </location>
</feature>
<feature type="non-terminal residue" evidence="2">
    <location>
        <position position="1"/>
    </location>
</feature>
<dbReference type="Proteomes" id="UP000762676">
    <property type="component" value="Unassembled WGS sequence"/>
</dbReference>
<accession>A0AAV4IFH7</accession>
<feature type="compositionally biased region" description="Polar residues" evidence="1">
    <location>
        <begin position="183"/>
        <end position="192"/>
    </location>
</feature>
<evidence type="ECO:0000256" key="1">
    <source>
        <dbReference type="SAM" id="MobiDB-lite"/>
    </source>
</evidence>
<protein>
    <submittedName>
        <fullName evidence="2">Uncharacterized protein</fullName>
    </submittedName>
</protein>
<name>A0AAV4IFH7_9GAST</name>
<proteinExistence type="predicted"/>
<gene>
    <name evidence="2" type="ORF">ElyMa_006607500</name>
</gene>
<feature type="region of interest" description="Disordered" evidence="1">
    <location>
        <begin position="95"/>
        <end position="166"/>
    </location>
</feature>
<evidence type="ECO:0000313" key="3">
    <source>
        <dbReference type="Proteomes" id="UP000762676"/>
    </source>
</evidence>
<feature type="region of interest" description="Disordered" evidence="1">
    <location>
        <begin position="181"/>
        <end position="200"/>
    </location>
</feature>
<organism evidence="2 3">
    <name type="scientific">Elysia marginata</name>
    <dbReference type="NCBI Taxonomy" id="1093978"/>
    <lineage>
        <taxon>Eukaryota</taxon>
        <taxon>Metazoa</taxon>
        <taxon>Spiralia</taxon>
        <taxon>Lophotrochozoa</taxon>
        <taxon>Mollusca</taxon>
        <taxon>Gastropoda</taxon>
        <taxon>Heterobranchia</taxon>
        <taxon>Euthyneura</taxon>
        <taxon>Panpulmonata</taxon>
        <taxon>Sacoglossa</taxon>
        <taxon>Placobranchoidea</taxon>
        <taxon>Plakobranchidae</taxon>
        <taxon>Elysia</taxon>
    </lineage>
</organism>
<comment type="caution">
    <text evidence="2">The sequence shown here is derived from an EMBL/GenBank/DDBJ whole genome shotgun (WGS) entry which is preliminary data.</text>
</comment>